<accession>A0ABD1D0B2</accession>
<evidence type="ECO:0000256" key="1">
    <source>
        <dbReference type="SAM" id="MobiDB-lite"/>
    </source>
</evidence>
<proteinExistence type="predicted"/>
<keyword evidence="3" id="KW-1185">Reference proteome</keyword>
<reference evidence="2 3" key="1">
    <citation type="submission" date="2024-05" db="EMBL/GenBank/DDBJ databases">
        <title>Culex pipiens pipiens assembly and annotation.</title>
        <authorList>
            <person name="Alout H."/>
            <person name="Durand T."/>
        </authorList>
    </citation>
    <scope>NUCLEOTIDE SEQUENCE [LARGE SCALE GENOMIC DNA]</scope>
    <source>
        <strain evidence="2">HA-2024</strain>
        <tissue evidence="2">Whole body</tissue>
    </source>
</reference>
<dbReference type="Proteomes" id="UP001562425">
    <property type="component" value="Unassembled WGS sequence"/>
</dbReference>
<feature type="region of interest" description="Disordered" evidence="1">
    <location>
        <begin position="151"/>
        <end position="176"/>
    </location>
</feature>
<gene>
    <name evidence="2" type="ORF">pipiens_013603</name>
</gene>
<dbReference type="AlphaFoldDB" id="A0ABD1D0B2"/>
<protein>
    <submittedName>
        <fullName evidence="2">Uncharacterized protein</fullName>
    </submittedName>
</protein>
<sequence>MCLRFKHNSELCAACCFGAPTVETTTGSHGNRVACCACLRFKHNSELCVACCFGAPTVETTTGSHDKRPAGIKSTKKAVEVRSSLAKSGYELAKAAQLVVDAPEATEPILSKDSSKTLQQQTRFLPCDVFRSAELALNYLGRSVQHRNHLFVGRRPRQPDDHDSASPTTRHSRTVT</sequence>
<organism evidence="2 3">
    <name type="scientific">Culex pipiens pipiens</name>
    <name type="common">Northern house mosquito</name>
    <dbReference type="NCBI Taxonomy" id="38569"/>
    <lineage>
        <taxon>Eukaryota</taxon>
        <taxon>Metazoa</taxon>
        <taxon>Ecdysozoa</taxon>
        <taxon>Arthropoda</taxon>
        <taxon>Hexapoda</taxon>
        <taxon>Insecta</taxon>
        <taxon>Pterygota</taxon>
        <taxon>Neoptera</taxon>
        <taxon>Endopterygota</taxon>
        <taxon>Diptera</taxon>
        <taxon>Nematocera</taxon>
        <taxon>Culicoidea</taxon>
        <taxon>Culicidae</taxon>
        <taxon>Culicinae</taxon>
        <taxon>Culicini</taxon>
        <taxon>Culex</taxon>
        <taxon>Culex</taxon>
    </lineage>
</organism>
<comment type="caution">
    <text evidence="2">The sequence shown here is derived from an EMBL/GenBank/DDBJ whole genome shotgun (WGS) entry which is preliminary data.</text>
</comment>
<evidence type="ECO:0000313" key="3">
    <source>
        <dbReference type="Proteomes" id="UP001562425"/>
    </source>
</evidence>
<dbReference type="EMBL" id="JBEHCU010008722">
    <property type="protein sequence ID" value="KAL1381249.1"/>
    <property type="molecule type" value="Genomic_DNA"/>
</dbReference>
<name>A0ABD1D0B2_CULPP</name>
<evidence type="ECO:0000313" key="2">
    <source>
        <dbReference type="EMBL" id="KAL1381249.1"/>
    </source>
</evidence>